<accession>A0A2A7V0K3</accession>
<comment type="caution">
    <text evidence="2">The sequence shown here is derived from an EMBL/GenBank/DDBJ whole genome shotgun (WGS) entry which is preliminary data.</text>
</comment>
<gene>
    <name evidence="2" type="ORF">CRM82_10115</name>
</gene>
<dbReference type="EMBL" id="PDEA01000001">
    <property type="protein sequence ID" value="PEH91004.1"/>
    <property type="molecule type" value="Genomic_DNA"/>
</dbReference>
<reference evidence="3" key="1">
    <citation type="submission" date="2017-09" db="EMBL/GenBank/DDBJ databases">
        <title>FDA dAtabase for Regulatory Grade micrObial Sequences (FDA-ARGOS): Supporting development and validation of Infectious Disease Dx tests.</title>
        <authorList>
            <person name="Minogue T."/>
            <person name="Wolcott M."/>
            <person name="Wasieloski L."/>
            <person name="Aguilar W."/>
            <person name="Moore D."/>
            <person name="Tallon L."/>
            <person name="Sadzewicz L."/>
            <person name="Ott S."/>
            <person name="Zhao X."/>
            <person name="Nagaraj S."/>
            <person name="Vavikolanu K."/>
            <person name="Aluvathingal J."/>
            <person name="Nadendla S."/>
            <person name="Sichtig H."/>
        </authorList>
    </citation>
    <scope>NUCLEOTIDE SEQUENCE [LARGE SCALE GENOMIC DNA]</scope>
    <source>
        <strain evidence="3">FDAARGOS_394</strain>
    </source>
</reference>
<dbReference type="OrthoDB" id="5786382at2"/>
<evidence type="ECO:0000256" key="1">
    <source>
        <dbReference type="SAM" id="SignalP"/>
    </source>
</evidence>
<evidence type="ECO:0000313" key="2">
    <source>
        <dbReference type="EMBL" id="PEH91004.1"/>
    </source>
</evidence>
<keyword evidence="3" id="KW-1185">Reference proteome</keyword>
<feature type="signal peptide" evidence="1">
    <location>
        <begin position="1"/>
        <end position="24"/>
    </location>
</feature>
<dbReference type="AlphaFoldDB" id="A0A2A7V0K3"/>
<sequence>MSHRCWPWVCSLLLYGVTALPAGAEPLAVVGASAAESAFGTPVPASQLADARGGSFHTENQMTLTGTTSGNSAQNVITGSNAIEAGSFDQMTGLPVVIQNSGANVLIQNAVIVNLQMQ</sequence>
<dbReference type="STRING" id="1219032.GCA_001515545_01683"/>
<feature type="chain" id="PRO_5013355203" evidence="1">
    <location>
        <begin position="25"/>
        <end position="118"/>
    </location>
</feature>
<proteinExistence type="predicted"/>
<keyword evidence="1" id="KW-0732">Signal</keyword>
<name>A0A2A7V0K3_COMTR</name>
<organism evidence="2 3">
    <name type="scientific">Comamonas terrigena</name>
    <dbReference type="NCBI Taxonomy" id="32013"/>
    <lineage>
        <taxon>Bacteria</taxon>
        <taxon>Pseudomonadati</taxon>
        <taxon>Pseudomonadota</taxon>
        <taxon>Betaproteobacteria</taxon>
        <taxon>Burkholderiales</taxon>
        <taxon>Comamonadaceae</taxon>
        <taxon>Comamonas</taxon>
    </lineage>
</organism>
<protein>
    <submittedName>
        <fullName evidence="2">Uncharacterized protein</fullName>
    </submittedName>
</protein>
<dbReference type="Proteomes" id="UP000220246">
    <property type="component" value="Unassembled WGS sequence"/>
</dbReference>
<evidence type="ECO:0000313" key="3">
    <source>
        <dbReference type="Proteomes" id="UP000220246"/>
    </source>
</evidence>